<evidence type="ECO:0000256" key="2">
    <source>
        <dbReference type="ARBA" id="ARBA00022475"/>
    </source>
</evidence>
<feature type="transmembrane region" description="Helical" evidence="7">
    <location>
        <begin position="375"/>
        <end position="399"/>
    </location>
</feature>
<dbReference type="PANTHER" id="PTHR23513:SF11">
    <property type="entry name" value="STAPHYLOFERRIN A TRANSPORTER"/>
    <property type="match status" value="1"/>
</dbReference>
<dbReference type="AlphaFoldDB" id="A0A6I6MSQ8"/>
<gene>
    <name evidence="8" type="ORF">DSM104635_02464</name>
</gene>
<dbReference type="RefSeq" id="WP_158766460.1">
    <property type="nucleotide sequence ID" value="NZ_CP047045.1"/>
</dbReference>
<dbReference type="GO" id="GO:0022857">
    <property type="term" value="F:transmembrane transporter activity"/>
    <property type="evidence" value="ECO:0007669"/>
    <property type="project" value="InterPro"/>
</dbReference>
<feature type="transmembrane region" description="Helical" evidence="7">
    <location>
        <begin position="339"/>
        <end position="363"/>
    </location>
</feature>
<dbReference type="EMBL" id="CP047045">
    <property type="protein sequence ID" value="QGZ95614.1"/>
    <property type="molecule type" value="Genomic_DNA"/>
</dbReference>
<keyword evidence="5 7" id="KW-0472">Membrane</keyword>
<evidence type="ECO:0000256" key="6">
    <source>
        <dbReference type="SAM" id="MobiDB-lite"/>
    </source>
</evidence>
<feature type="transmembrane region" description="Helical" evidence="7">
    <location>
        <begin position="197"/>
        <end position="214"/>
    </location>
</feature>
<reference evidence="9" key="1">
    <citation type="submission" date="2019-12" db="EMBL/GenBank/DDBJ databases">
        <title>Complete genome of Terracaulis silvestris 0127_4.</title>
        <authorList>
            <person name="Vieira S."/>
            <person name="Riedel T."/>
            <person name="Sproer C."/>
            <person name="Pascual J."/>
            <person name="Boedeker C."/>
            <person name="Overmann J."/>
        </authorList>
    </citation>
    <scope>NUCLEOTIDE SEQUENCE [LARGE SCALE GENOMIC DNA]</scope>
    <source>
        <strain evidence="9">0127_4</strain>
    </source>
</reference>
<feature type="transmembrane region" description="Helical" evidence="7">
    <location>
        <begin position="284"/>
        <end position="305"/>
    </location>
</feature>
<feature type="transmembrane region" description="Helical" evidence="7">
    <location>
        <begin position="101"/>
        <end position="120"/>
    </location>
</feature>
<feature type="transmembrane region" description="Helical" evidence="7">
    <location>
        <begin position="405"/>
        <end position="424"/>
    </location>
</feature>
<dbReference type="InterPro" id="IPR036259">
    <property type="entry name" value="MFS_trans_sf"/>
</dbReference>
<keyword evidence="4 7" id="KW-1133">Transmembrane helix</keyword>
<evidence type="ECO:0000256" key="3">
    <source>
        <dbReference type="ARBA" id="ARBA00022692"/>
    </source>
</evidence>
<comment type="subcellular location">
    <subcellularLocation>
        <location evidence="1">Cell membrane</location>
        <topology evidence="1">Multi-pass membrane protein</topology>
    </subcellularLocation>
</comment>
<feature type="transmembrane region" description="Helical" evidence="7">
    <location>
        <begin position="164"/>
        <end position="185"/>
    </location>
</feature>
<evidence type="ECO:0000313" key="9">
    <source>
        <dbReference type="Proteomes" id="UP000431269"/>
    </source>
</evidence>
<evidence type="ECO:0000313" key="8">
    <source>
        <dbReference type="EMBL" id="QGZ95614.1"/>
    </source>
</evidence>
<evidence type="ECO:0000256" key="1">
    <source>
        <dbReference type="ARBA" id="ARBA00004651"/>
    </source>
</evidence>
<dbReference type="GO" id="GO:0005886">
    <property type="term" value="C:plasma membrane"/>
    <property type="evidence" value="ECO:0007669"/>
    <property type="project" value="UniProtKB-SubCell"/>
</dbReference>
<dbReference type="Pfam" id="PF07690">
    <property type="entry name" value="MFS_1"/>
    <property type="match status" value="1"/>
</dbReference>
<dbReference type="Gene3D" id="1.20.1250.20">
    <property type="entry name" value="MFS general substrate transporter like domains"/>
    <property type="match status" value="1"/>
</dbReference>
<evidence type="ECO:0000256" key="7">
    <source>
        <dbReference type="SAM" id="Phobius"/>
    </source>
</evidence>
<dbReference type="KEGG" id="tsv:DSM104635_02464"/>
<protein>
    <submittedName>
        <fullName evidence="8">Enterobactin exporter EntS</fullName>
    </submittedName>
</protein>
<feature type="transmembrane region" description="Helical" evidence="7">
    <location>
        <begin position="317"/>
        <end position="333"/>
    </location>
</feature>
<feature type="region of interest" description="Disordered" evidence="6">
    <location>
        <begin position="1"/>
        <end position="23"/>
    </location>
</feature>
<dbReference type="PANTHER" id="PTHR23513">
    <property type="entry name" value="INTEGRAL MEMBRANE EFFLUX PROTEIN-RELATED"/>
    <property type="match status" value="1"/>
</dbReference>
<accession>A0A6I6MSQ8</accession>
<dbReference type="InterPro" id="IPR011701">
    <property type="entry name" value="MFS"/>
</dbReference>
<feature type="transmembrane region" description="Helical" evidence="7">
    <location>
        <begin position="250"/>
        <end position="272"/>
    </location>
</feature>
<name>A0A6I6MSQ8_9CAUL</name>
<feature type="transmembrane region" description="Helical" evidence="7">
    <location>
        <begin position="126"/>
        <end position="143"/>
    </location>
</feature>
<dbReference type="SUPFAM" id="SSF103473">
    <property type="entry name" value="MFS general substrate transporter"/>
    <property type="match status" value="1"/>
</dbReference>
<evidence type="ECO:0000256" key="5">
    <source>
        <dbReference type="ARBA" id="ARBA00023136"/>
    </source>
</evidence>
<feature type="transmembrane region" description="Helical" evidence="7">
    <location>
        <begin position="68"/>
        <end position="89"/>
    </location>
</feature>
<evidence type="ECO:0000256" key="4">
    <source>
        <dbReference type="ARBA" id="ARBA00022989"/>
    </source>
</evidence>
<keyword evidence="3 7" id="KW-0812">Transmembrane</keyword>
<organism evidence="8 9">
    <name type="scientific">Terricaulis silvestris</name>
    <dbReference type="NCBI Taxonomy" id="2686094"/>
    <lineage>
        <taxon>Bacteria</taxon>
        <taxon>Pseudomonadati</taxon>
        <taxon>Pseudomonadota</taxon>
        <taxon>Alphaproteobacteria</taxon>
        <taxon>Caulobacterales</taxon>
        <taxon>Caulobacteraceae</taxon>
        <taxon>Terricaulis</taxon>
    </lineage>
</organism>
<sequence>MNAGREQHPAFMPSAMEPKDEPSGRWEPPELAFYYAMVGCYFFAFGMQFVLFPSLVAFFLGATPAGVGLAQSALSAPMFCFLLFGGLLAERAKAGPTLAKLHVAFAIASIGLCAIVMAGALSYTILIGYAVLVGGCAAFMMPVRDAALNGVVMRESARGRHTPIATAAATTTAVQIGAQIAGILVARDAGAEPGPYLVLQAIALSIGAGISLLLQAPKPTGHERSVAGALRDMRDGLTYAFRNPIMSPMLISAAYVGVFVIGSFQVLFPLIVRDAYGGDADTQAARLGSLFAAFWGASFISAVILSRTKPLKRPGRAMILSHLAGAAALFTFATDKPFLMFMAIVALWGLNAGVAISMSRTIVQGAAGQRYLGRVLAVYSMGFMGGAPIGSAIVGFAASELGPRTAALIPAVGLALAAVALAFLTPLWRYGGEPTDQPN</sequence>
<keyword evidence="2" id="KW-1003">Cell membrane</keyword>
<proteinExistence type="predicted"/>
<dbReference type="CDD" id="cd06173">
    <property type="entry name" value="MFS_MefA_like"/>
    <property type="match status" value="1"/>
</dbReference>
<keyword evidence="9" id="KW-1185">Reference proteome</keyword>
<feature type="transmembrane region" description="Helical" evidence="7">
    <location>
        <begin position="33"/>
        <end position="62"/>
    </location>
</feature>
<dbReference type="Proteomes" id="UP000431269">
    <property type="component" value="Chromosome"/>
</dbReference>